<keyword evidence="4" id="KW-0808">Transferase</keyword>
<evidence type="ECO:0000256" key="6">
    <source>
        <dbReference type="ARBA" id="ARBA00047475"/>
    </source>
</evidence>
<keyword evidence="8" id="KW-0812">Transmembrane</keyword>
<reference evidence="10" key="2">
    <citation type="submission" date="2022-06" db="UniProtKB">
        <authorList>
            <consortium name="EnsemblMetazoa"/>
        </authorList>
    </citation>
    <scope>IDENTIFICATION</scope>
    <source>
        <strain evidence="10">PS312</strain>
    </source>
</reference>
<sequence>MLLRMCSVFSIFIPLLIEATVPHELDACNKQEPDPAEMWKRYVQPNSSEKTVAEREQQKGEEVESESKRIFIYNPYLGYHHIHFMTTIANALDAAGHRVTMLDSLIYPDLKQPKRRASIRVLTVGQNAITRKIAEDGESEKGLKSFWSEPPLATKVKAFFSFYKSVTGFSSMMAAQCEDVLKSDALKNLRKESYDLAITEVFDFCGVGLNNVMDVKKTILASSVPLHEYIGEKLGLPKTFDIVPTKFTTTTAKEHRENFDSYERSGLVKNILESAILGQNIFGYLEMKESVIFQNEFPEMPFPGFEKLLRRSHSLIENVHPLLDLSKPTLNAIIPIGGITIYKTETERYSDKETAEMEKIMKKMLNAKKHNSKVVLVSFGTVMDISTMKDEIKENLLAAFKDVDEAIFIWKAKRELLSRFELPSNVHLYDWLPQSDILASGEIDLFVSHMGIGSMTEAAYSGVPMIAVPIFVDQHYNYACAKRLKIADFVDKYSLASSSEALRAAIQKELNSRTMKANSKRLANSLKKFGNQTKRMLDHIDFILSLPDGSESNAFDNHHHGLNLMVTLRSLLHFVPYYALPISIMLFIIAFINLGYIAWCCYKGLVYLCARKENRSKANGIDPQQHGNNNESPIGNGTTKESALPIPTPERDLSFGTVTFISAVFYCSLFIILALLSSYFCSFVVYATNNVPTPATISLFLVSLFLAVFTLNIWCQRFRALSKFTTYLLLALSTITCVLLCCDSFASYSYYEMRT</sequence>
<evidence type="ECO:0000256" key="9">
    <source>
        <dbReference type="SAM" id="SignalP"/>
    </source>
</evidence>
<keyword evidence="8" id="KW-1133">Transmembrane helix</keyword>
<dbReference type="FunFam" id="3.40.50.2000:FF:000021">
    <property type="entry name" value="UDP-glucuronosyltransferase"/>
    <property type="match status" value="1"/>
</dbReference>
<keyword evidence="3" id="KW-0328">Glycosyltransferase</keyword>
<dbReference type="InterPro" id="IPR050271">
    <property type="entry name" value="UDP-glycosyltransferase"/>
</dbReference>
<evidence type="ECO:0000256" key="8">
    <source>
        <dbReference type="SAM" id="Phobius"/>
    </source>
</evidence>
<name>A0A2A6CNJ0_PRIPA</name>
<dbReference type="PANTHER" id="PTHR48043">
    <property type="entry name" value="EG:EG0003.4 PROTEIN-RELATED"/>
    <property type="match status" value="1"/>
</dbReference>
<dbReference type="EC" id="2.4.1.17" evidence="2"/>
<dbReference type="Proteomes" id="UP000005239">
    <property type="component" value="Unassembled WGS sequence"/>
</dbReference>
<feature type="transmembrane region" description="Helical" evidence="8">
    <location>
        <begin position="697"/>
        <end position="715"/>
    </location>
</feature>
<evidence type="ECO:0000256" key="1">
    <source>
        <dbReference type="ARBA" id="ARBA00009995"/>
    </source>
</evidence>
<dbReference type="GO" id="GO:0008194">
    <property type="term" value="F:UDP-glycosyltransferase activity"/>
    <property type="evidence" value="ECO:0000318"/>
    <property type="project" value="GO_Central"/>
</dbReference>
<comment type="catalytic activity">
    <reaction evidence="6">
        <text>glucuronate acceptor + UDP-alpha-D-glucuronate = acceptor beta-D-glucuronoside + UDP + H(+)</text>
        <dbReference type="Rhea" id="RHEA:21032"/>
        <dbReference type="ChEBI" id="CHEBI:15378"/>
        <dbReference type="ChEBI" id="CHEBI:58052"/>
        <dbReference type="ChEBI" id="CHEBI:58223"/>
        <dbReference type="ChEBI" id="CHEBI:132367"/>
        <dbReference type="ChEBI" id="CHEBI:132368"/>
        <dbReference type="EC" id="2.4.1.17"/>
    </reaction>
</comment>
<feature type="compositionally biased region" description="Polar residues" evidence="7">
    <location>
        <begin position="625"/>
        <end position="641"/>
    </location>
</feature>
<evidence type="ECO:0000256" key="5">
    <source>
        <dbReference type="ARBA" id="ARBA00022729"/>
    </source>
</evidence>
<feature type="transmembrane region" description="Helical" evidence="8">
    <location>
        <begin position="660"/>
        <end position="685"/>
    </location>
</feature>
<evidence type="ECO:0000256" key="7">
    <source>
        <dbReference type="SAM" id="MobiDB-lite"/>
    </source>
</evidence>
<feature type="transmembrane region" description="Helical" evidence="8">
    <location>
        <begin position="577"/>
        <end position="602"/>
    </location>
</feature>
<feature type="signal peptide" evidence="9">
    <location>
        <begin position="1"/>
        <end position="19"/>
    </location>
</feature>
<dbReference type="Gene3D" id="3.40.50.2000">
    <property type="entry name" value="Glycogen Phosphorylase B"/>
    <property type="match status" value="2"/>
</dbReference>
<accession>A0A8R1ULG0</accession>
<organism evidence="10 11">
    <name type="scientific">Pristionchus pacificus</name>
    <name type="common">Parasitic nematode worm</name>
    <dbReference type="NCBI Taxonomy" id="54126"/>
    <lineage>
        <taxon>Eukaryota</taxon>
        <taxon>Metazoa</taxon>
        <taxon>Ecdysozoa</taxon>
        <taxon>Nematoda</taxon>
        <taxon>Chromadorea</taxon>
        <taxon>Rhabditida</taxon>
        <taxon>Rhabditina</taxon>
        <taxon>Diplogasteromorpha</taxon>
        <taxon>Diplogasteroidea</taxon>
        <taxon>Neodiplogasteridae</taxon>
        <taxon>Pristionchus</taxon>
    </lineage>
</organism>
<accession>A0A2A6CNJ0</accession>
<evidence type="ECO:0000256" key="4">
    <source>
        <dbReference type="ARBA" id="ARBA00022679"/>
    </source>
</evidence>
<keyword evidence="8" id="KW-0472">Membrane</keyword>
<evidence type="ECO:0000256" key="3">
    <source>
        <dbReference type="ARBA" id="ARBA00022676"/>
    </source>
</evidence>
<dbReference type="EnsemblMetazoa" id="PPA33291.1">
    <property type="protein sequence ID" value="PPA33291.1"/>
    <property type="gene ID" value="WBGene00206151"/>
</dbReference>
<feature type="chain" id="PRO_5043668919" description="glucuronosyltransferase" evidence="9">
    <location>
        <begin position="20"/>
        <end position="755"/>
    </location>
</feature>
<evidence type="ECO:0000256" key="2">
    <source>
        <dbReference type="ARBA" id="ARBA00012544"/>
    </source>
</evidence>
<proteinExistence type="inferred from homology"/>
<gene>
    <name evidence="10" type="primary">WBGene00206151</name>
</gene>
<keyword evidence="5 9" id="KW-0732">Signal</keyword>
<dbReference type="OrthoDB" id="5835829at2759"/>
<evidence type="ECO:0000313" key="10">
    <source>
        <dbReference type="EnsemblMetazoa" id="PPA33291.1"/>
    </source>
</evidence>
<dbReference type="InterPro" id="IPR002213">
    <property type="entry name" value="UDP_glucos_trans"/>
</dbReference>
<feature type="transmembrane region" description="Helical" evidence="8">
    <location>
        <begin position="727"/>
        <end position="751"/>
    </location>
</feature>
<dbReference type="GO" id="GO:0015020">
    <property type="term" value="F:glucuronosyltransferase activity"/>
    <property type="evidence" value="ECO:0007669"/>
    <property type="project" value="UniProtKB-EC"/>
</dbReference>
<keyword evidence="11" id="KW-1185">Reference proteome</keyword>
<evidence type="ECO:0000313" key="11">
    <source>
        <dbReference type="Proteomes" id="UP000005239"/>
    </source>
</evidence>
<dbReference type="CDD" id="cd03784">
    <property type="entry name" value="GT1_Gtf-like"/>
    <property type="match status" value="1"/>
</dbReference>
<dbReference type="SUPFAM" id="SSF53756">
    <property type="entry name" value="UDP-Glycosyltransferase/glycogen phosphorylase"/>
    <property type="match status" value="1"/>
</dbReference>
<protein>
    <recommendedName>
        <fullName evidence="2">glucuronosyltransferase</fullName>
        <ecNumber evidence="2">2.4.1.17</ecNumber>
    </recommendedName>
</protein>
<dbReference type="PANTHER" id="PTHR48043:SF23">
    <property type="entry name" value="UDP-GLUCURONOSYLTRANSFERASE"/>
    <property type="match status" value="1"/>
</dbReference>
<reference evidence="11" key="1">
    <citation type="journal article" date="2008" name="Nat. Genet.">
        <title>The Pristionchus pacificus genome provides a unique perspective on nematode lifestyle and parasitism.</title>
        <authorList>
            <person name="Dieterich C."/>
            <person name="Clifton S.W."/>
            <person name="Schuster L.N."/>
            <person name="Chinwalla A."/>
            <person name="Delehaunty K."/>
            <person name="Dinkelacker I."/>
            <person name="Fulton L."/>
            <person name="Fulton R."/>
            <person name="Godfrey J."/>
            <person name="Minx P."/>
            <person name="Mitreva M."/>
            <person name="Roeseler W."/>
            <person name="Tian H."/>
            <person name="Witte H."/>
            <person name="Yang S.P."/>
            <person name="Wilson R.K."/>
            <person name="Sommer R.J."/>
        </authorList>
    </citation>
    <scope>NUCLEOTIDE SEQUENCE [LARGE SCALE GENOMIC DNA]</scope>
    <source>
        <strain evidence="11">PS312</strain>
    </source>
</reference>
<dbReference type="Pfam" id="PF00201">
    <property type="entry name" value="UDPGT"/>
    <property type="match status" value="1"/>
</dbReference>
<comment type="similarity">
    <text evidence="1">Belongs to the UDP-glycosyltransferase family.</text>
</comment>
<feature type="region of interest" description="Disordered" evidence="7">
    <location>
        <begin position="619"/>
        <end position="641"/>
    </location>
</feature>
<dbReference type="AlphaFoldDB" id="A0A2A6CNJ0"/>